<evidence type="ECO:0000259" key="12">
    <source>
        <dbReference type="Pfam" id="PF25019"/>
    </source>
</evidence>
<dbReference type="SUPFAM" id="SSF52540">
    <property type="entry name" value="P-loop containing nucleoside triphosphate hydrolases"/>
    <property type="match status" value="1"/>
</dbReference>
<dbReference type="InterPro" id="IPR002182">
    <property type="entry name" value="NB-ARC"/>
</dbReference>
<dbReference type="Pfam" id="PF23598">
    <property type="entry name" value="LRR_14"/>
    <property type="match status" value="1"/>
</dbReference>
<name>M7YBE2_TRIUA</name>
<dbReference type="SMART" id="SM00369">
    <property type="entry name" value="LRR_TYP"/>
    <property type="match status" value="4"/>
</dbReference>
<keyword evidence="2" id="KW-0433">Leucine-rich repeat</keyword>
<dbReference type="InterPro" id="IPR041118">
    <property type="entry name" value="Rx_N"/>
</dbReference>
<dbReference type="STRING" id="4572.M7YBE2"/>
<dbReference type="GO" id="GO:0006952">
    <property type="term" value="P:defense response"/>
    <property type="evidence" value="ECO:0007669"/>
    <property type="project" value="UniProtKB-KW"/>
</dbReference>
<dbReference type="Pfam" id="PF25019">
    <property type="entry name" value="LRR_R13L1-DRL21"/>
    <property type="match status" value="1"/>
</dbReference>
<dbReference type="SMART" id="SM00367">
    <property type="entry name" value="LRR_CC"/>
    <property type="match status" value="5"/>
</dbReference>
<dbReference type="Gene3D" id="1.20.5.4130">
    <property type="match status" value="1"/>
</dbReference>
<evidence type="ECO:0000313" key="13">
    <source>
        <dbReference type="EMBL" id="EMS47483.1"/>
    </source>
</evidence>
<dbReference type="InterPro" id="IPR027417">
    <property type="entry name" value="P-loop_NTPase"/>
</dbReference>
<dbReference type="GO" id="GO:0051707">
    <property type="term" value="P:response to other organism"/>
    <property type="evidence" value="ECO:0007669"/>
    <property type="project" value="UniProtKB-ARBA"/>
</dbReference>
<dbReference type="GO" id="GO:0005524">
    <property type="term" value="F:ATP binding"/>
    <property type="evidence" value="ECO:0007669"/>
    <property type="project" value="UniProtKB-KW"/>
</dbReference>
<accession>M7YBE2</accession>
<keyword evidence="5" id="KW-0611">Plant defense</keyword>
<dbReference type="SUPFAM" id="SSF52047">
    <property type="entry name" value="RNI-like"/>
    <property type="match status" value="1"/>
</dbReference>
<proteinExistence type="inferred from homology"/>
<dbReference type="InterPro" id="IPR003591">
    <property type="entry name" value="Leu-rich_rpt_typical-subtyp"/>
</dbReference>
<evidence type="ECO:0000259" key="11">
    <source>
        <dbReference type="Pfam" id="PF23598"/>
    </source>
</evidence>
<keyword evidence="3" id="KW-0677">Repeat</keyword>
<feature type="domain" description="NB-ARC" evidence="8">
    <location>
        <begin position="185"/>
        <end position="364"/>
    </location>
</feature>
<dbReference type="EMBL" id="KD260014">
    <property type="protein sequence ID" value="EMS47483.1"/>
    <property type="molecule type" value="Genomic_DNA"/>
</dbReference>
<evidence type="ECO:0000256" key="2">
    <source>
        <dbReference type="ARBA" id="ARBA00022614"/>
    </source>
</evidence>
<dbReference type="Gene3D" id="1.10.8.430">
    <property type="entry name" value="Helical domain of apoptotic protease-activating factors"/>
    <property type="match status" value="1"/>
</dbReference>
<evidence type="ECO:0000256" key="7">
    <source>
        <dbReference type="ARBA" id="ARBA00023054"/>
    </source>
</evidence>
<dbReference type="GO" id="GO:0043531">
    <property type="term" value="F:ADP binding"/>
    <property type="evidence" value="ECO:0007669"/>
    <property type="project" value="InterPro"/>
</dbReference>
<protein>
    <submittedName>
        <fullName evidence="13">Disease resistance protein RGA2</fullName>
    </submittedName>
</protein>
<evidence type="ECO:0000256" key="6">
    <source>
        <dbReference type="ARBA" id="ARBA00022840"/>
    </source>
</evidence>
<evidence type="ECO:0000256" key="4">
    <source>
        <dbReference type="ARBA" id="ARBA00022741"/>
    </source>
</evidence>
<organism evidence="13">
    <name type="scientific">Triticum urartu</name>
    <name type="common">Red wild einkorn</name>
    <name type="synonym">Crithodium urartu</name>
    <dbReference type="NCBI Taxonomy" id="4572"/>
    <lineage>
        <taxon>Eukaryota</taxon>
        <taxon>Viridiplantae</taxon>
        <taxon>Streptophyta</taxon>
        <taxon>Embryophyta</taxon>
        <taxon>Tracheophyta</taxon>
        <taxon>Spermatophyta</taxon>
        <taxon>Magnoliopsida</taxon>
        <taxon>Liliopsida</taxon>
        <taxon>Poales</taxon>
        <taxon>Poaceae</taxon>
        <taxon>BOP clade</taxon>
        <taxon>Pooideae</taxon>
        <taxon>Triticodae</taxon>
        <taxon>Triticeae</taxon>
        <taxon>Triticinae</taxon>
        <taxon>Triticum</taxon>
    </lineage>
</organism>
<keyword evidence="7" id="KW-0175">Coiled coil</keyword>
<dbReference type="Pfam" id="PF18052">
    <property type="entry name" value="Rx_N"/>
    <property type="match status" value="1"/>
</dbReference>
<evidence type="ECO:0000256" key="5">
    <source>
        <dbReference type="ARBA" id="ARBA00022821"/>
    </source>
</evidence>
<evidence type="ECO:0000259" key="8">
    <source>
        <dbReference type="Pfam" id="PF00931"/>
    </source>
</evidence>
<dbReference type="PANTHER" id="PTHR36766:SF74">
    <property type="entry name" value="NB-ARC DOMAIN-CONTAINING PROTEIN"/>
    <property type="match status" value="1"/>
</dbReference>
<feature type="domain" description="R13L1/DRL21-like LRR repeat region" evidence="12">
    <location>
        <begin position="961"/>
        <end position="1078"/>
    </location>
</feature>
<evidence type="ECO:0000259" key="10">
    <source>
        <dbReference type="Pfam" id="PF23559"/>
    </source>
</evidence>
<dbReference type="Pfam" id="PF00931">
    <property type="entry name" value="NB-ARC"/>
    <property type="match status" value="1"/>
</dbReference>
<dbReference type="InterPro" id="IPR058922">
    <property type="entry name" value="WHD_DRP"/>
</dbReference>
<dbReference type="PANTHER" id="PTHR36766">
    <property type="entry name" value="PLANT BROAD-SPECTRUM MILDEW RESISTANCE PROTEIN RPW8"/>
    <property type="match status" value="1"/>
</dbReference>
<reference evidence="13" key="1">
    <citation type="journal article" date="2013" name="Nature">
        <title>Draft genome of the wheat A-genome progenitor Triticum urartu.</title>
        <authorList>
            <person name="Ling H.Q."/>
            <person name="Zhao S."/>
            <person name="Liu D."/>
            <person name="Wang J."/>
            <person name="Sun H."/>
            <person name="Zhang C."/>
            <person name="Fan H."/>
            <person name="Li D."/>
            <person name="Dong L."/>
            <person name="Tao Y."/>
            <person name="Gao C."/>
            <person name="Wu H."/>
            <person name="Li Y."/>
            <person name="Cui Y."/>
            <person name="Guo X."/>
            <person name="Zheng S."/>
            <person name="Wang B."/>
            <person name="Yu K."/>
            <person name="Liang Q."/>
            <person name="Yang W."/>
            <person name="Lou X."/>
            <person name="Chen J."/>
            <person name="Feng M."/>
            <person name="Jian J."/>
            <person name="Zhang X."/>
            <person name="Luo G."/>
            <person name="Jiang Y."/>
            <person name="Liu J."/>
            <person name="Wang Z."/>
            <person name="Sha Y."/>
            <person name="Zhang B."/>
            <person name="Wu H."/>
            <person name="Tang D."/>
            <person name="Shen Q."/>
            <person name="Xue P."/>
            <person name="Zou S."/>
            <person name="Wang X."/>
            <person name="Liu X."/>
            <person name="Wang F."/>
            <person name="Yang Y."/>
            <person name="An X."/>
            <person name="Dong Z."/>
            <person name="Zhang K."/>
            <person name="Zhang X."/>
            <person name="Luo M.C."/>
            <person name="Dvorak J."/>
            <person name="Tong Y."/>
            <person name="Wang J."/>
            <person name="Yang H."/>
            <person name="Li Z."/>
            <person name="Wang D."/>
            <person name="Zhang A."/>
            <person name="Wang J."/>
        </authorList>
    </citation>
    <scope>NUCLEOTIDE SEQUENCE</scope>
</reference>
<dbReference type="eggNOG" id="KOG4658">
    <property type="taxonomic scope" value="Eukaryota"/>
</dbReference>
<feature type="domain" description="Disease resistance protein winged helix" evidence="10">
    <location>
        <begin position="452"/>
        <end position="523"/>
    </location>
</feature>
<dbReference type="InterPro" id="IPR006553">
    <property type="entry name" value="Leu-rich_rpt_Cys-con_subtyp"/>
</dbReference>
<dbReference type="Gene3D" id="3.80.10.10">
    <property type="entry name" value="Ribonuclease Inhibitor"/>
    <property type="match status" value="3"/>
</dbReference>
<dbReference type="InterPro" id="IPR042197">
    <property type="entry name" value="Apaf_helical"/>
</dbReference>
<sequence length="1284" mass="144013">MAMSGIGSVIAGAVGKQIVGKLGSMLGDYAASEVTLQWRYREEVLEMEETMKDLEAVLSDADDKSRRGGDGGRVFQRWLTKFKRAAYDVEDVLDELDANDLIKKSQSKVSLWFSSNNQLLQRITMPHKMKKVMMKIDEVEKEGRRRLNLVPQQARGEESRNNEIPAVHYGDGVKTGMVGRGIEKEKIISLLLTTEETNQQDISIIPVVGLGGIGKTTLAESVLADKRVSVFDVAIWVNVSKQFDLHKIGGAILKRMMNSTINLDNSDLQFHLKKELATRRYLIVLDDLWEEDGNNLERLKDMLQHGRKGSSIIVTTRSRSVVQQLRTGFLANQRKICPVPESDIIDLGVLEPGGCWELIKQRAFGSDDDHSGLEEIGKQIAGKCGGLPLVANALGQVMSELRTVGAWEDIRDTKVDLGLREGHQEEALERLMVSYYYMKIEFKMCFTYLAAFPKGFVMHINHIIQQWNALGYISSRHDGQRCIKYLLGMSFLRIPGSASVSPSPLHFRVPPKLVMHDLVHDLASIIAADELVDLDATKSTSWNRARYCRHAQLTNFKNDPEIFKYIPGKLRSLHFRDLGGLQLPKKAFSRSKFIRVLDLSGHSAKGQPAPSGVVLPSSINQLKLIRYIDAAGLPIKSLPKNFHVLQNMETLILSNSMLETFPDSICRLSKLCYLDLSGSSSLSKMPASLGDLTQLFFLNLSGCSILQELPESICKLKCLHHLDMSNCCALQQLPNEFGNLPKLSLLNMSGCSKLTKLPGNVSFPCLEHLNLSSCHELENLQINFRLLQKLEFVDLSGCYKVSMLPGSFCQLNNLKYLDLSDCHNLEELPECFDHLFELEYLNLTSCAKLRQLPESLCKLFKLRYLHLSYCLRLSELPSSFGDLKLQILHMNGLLYMDDCPDSIGDMTSLTQFVVDSGPSNLLEKVKAIKKRLNLVGMVHHNVHEIESRGCSSIVDLVGLTCSELILAGLEKVWDPEDADRVKLRDKSDIRVLKLGWIPKWMSYISSGKSVLERLVPPRTLENFWLVGYRGKDFPNWMFHISSYLPFLSELTLDGLEACDCLPPFGALPNLRSLCLRNCPNIRKIGKEFYGEGGPCMQLRVLDLASMENLVEWLTTESSEENKEFLIPNLHLLVVKDCPNLKFLPYPPRSMNWFLSNSETVLPEQGFGKLSSSIHPSRLALEELIIADCPNLTSLPESMKNLTALTKLALVECKGLEILPEWLGQLTCLEELSIGGCPNLTSLPESIRSLSALKVLIIVRCPILIERCQGEGAHKIGHIPKVVLR</sequence>
<dbReference type="OMA" id="KLWGMTS"/>
<keyword evidence="4" id="KW-0547">Nucleotide-binding</keyword>
<gene>
    <name evidence="13" type="ORF">TRIUR3_13444</name>
</gene>
<comment type="similarity">
    <text evidence="1">Belongs to the disease resistance NB-LRR family.</text>
</comment>
<keyword evidence="6" id="KW-0067">ATP-binding</keyword>
<dbReference type="OrthoDB" id="674488at2759"/>
<dbReference type="SUPFAM" id="SSF52058">
    <property type="entry name" value="L domain-like"/>
    <property type="match status" value="2"/>
</dbReference>
<dbReference type="InterPro" id="IPR032675">
    <property type="entry name" value="LRR_dom_sf"/>
</dbReference>
<dbReference type="InterPro" id="IPR001611">
    <property type="entry name" value="Leu-rich_rpt"/>
</dbReference>
<dbReference type="PRINTS" id="PR00364">
    <property type="entry name" value="DISEASERSIST"/>
</dbReference>
<evidence type="ECO:0000256" key="3">
    <source>
        <dbReference type="ARBA" id="ARBA00022737"/>
    </source>
</evidence>
<dbReference type="Gene3D" id="3.40.50.300">
    <property type="entry name" value="P-loop containing nucleotide triphosphate hydrolases"/>
    <property type="match status" value="1"/>
</dbReference>
<dbReference type="InterPro" id="IPR055414">
    <property type="entry name" value="LRR_R13L4/SHOC2-like"/>
</dbReference>
<dbReference type="Pfam" id="PF23559">
    <property type="entry name" value="WHD_DRP"/>
    <property type="match status" value="1"/>
</dbReference>
<dbReference type="Pfam" id="PF00560">
    <property type="entry name" value="LRR_1"/>
    <property type="match status" value="2"/>
</dbReference>
<feature type="domain" description="Disease resistance R13L4/SHOC-2-like LRR" evidence="11">
    <location>
        <begin position="570"/>
        <end position="695"/>
    </location>
</feature>
<feature type="domain" description="Disease resistance N-terminal" evidence="9">
    <location>
        <begin position="19"/>
        <end position="108"/>
    </location>
</feature>
<evidence type="ECO:0000256" key="1">
    <source>
        <dbReference type="ARBA" id="ARBA00008894"/>
    </source>
</evidence>
<dbReference type="InterPro" id="IPR056789">
    <property type="entry name" value="LRR_R13L1-DRL21"/>
</dbReference>
<evidence type="ECO:0000259" key="9">
    <source>
        <dbReference type="Pfam" id="PF18052"/>
    </source>
</evidence>